<keyword evidence="2" id="KW-1185">Reference proteome</keyword>
<sequence length="87" mass="9421">MEPLRFWRGHRARELLSIARGGGGGGRGKGVGVCPQRPSDGSRCSTARLSGAAVIIYGKYLPCIYLLTIRIDFGKSDHVRFCSNSLP</sequence>
<organism evidence="1 2">
    <name type="scientific">Henosepilachna vigintioctopunctata</name>
    <dbReference type="NCBI Taxonomy" id="420089"/>
    <lineage>
        <taxon>Eukaryota</taxon>
        <taxon>Metazoa</taxon>
        <taxon>Ecdysozoa</taxon>
        <taxon>Arthropoda</taxon>
        <taxon>Hexapoda</taxon>
        <taxon>Insecta</taxon>
        <taxon>Pterygota</taxon>
        <taxon>Neoptera</taxon>
        <taxon>Endopterygota</taxon>
        <taxon>Coleoptera</taxon>
        <taxon>Polyphaga</taxon>
        <taxon>Cucujiformia</taxon>
        <taxon>Coccinelloidea</taxon>
        <taxon>Coccinellidae</taxon>
        <taxon>Epilachninae</taxon>
        <taxon>Epilachnini</taxon>
        <taxon>Henosepilachna</taxon>
    </lineage>
</organism>
<comment type="caution">
    <text evidence="1">The sequence shown here is derived from an EMBL/GenBank/DDBJ whole genome shotgun (WGS) entry which is preliminary data.</text>
</comment>
<dbReference type="Proteomes" id="UP001431783">
    <property type="component" value="Unassembled WGS sequence"/>
</dbReference>
<gene>
    <name evidence="1" type="ORF">WA026_004606</name>
</gene>
<evidence type="ECO:0000313" key="1">
    <source>
        <dbReference type="EMBL" id="KAK9889330.1"/>
    </source>
</evidence>
<proteinExistence type="predicted"/>
<evidence type="ECO:0000313" key="2">
    <source>
        <dbReference type="Proteomes" id="UP001431783"/>
    </source>
</evidence>
<dbReference type="EMBL" id="JARQZJ010000122">
    <property type="protein sequence ID" value="KAK9889330.1"/>
    <property type="molecule type" value="Genomic_DNA"/>
</dbReference>
<accession>A0AAW1V3V1</accession>
<protein>
    <submittedName>
        <fullName evidence="1">Uncharacterized protein</fullName>
    </submittedName>
</protein>
<reference evidence="1 2" key="1">
    <citation type="submission" date="2023-03" db="EMBL/GenBank/DDBJ databases">
        <title>Genome insight into feeding habits of ladybird beetles.</title>
        <authorList>
            <person name="Li H.-S."/>
            <person name="Huang Y.-H."/>
            <person name="Pang H."/>
        </authorList>
    </citation>
    <scope>NUCLEOTIDE SEQUENCE [LARGE SCALE GENOMIC DNA]</scope>
    <source>
        <strain evidence="1">SYSU_2023b</strain>
        <tissue evidence="1">Whole body</tissue>
    </source>
</reference>
<dbReference type="AlphaFoldDB" id="A0AAW1V3V1"/>
<name>A0AAW1V3V1_9CUCU</name>